<reference evidence="1" key="1">
    <citation type="journal article" date="2011" name="PLoS Biol.">
        <title>Gene gain and loss during evolution of obligate parasitism in the white rust pathogen of Arabidopsis thaliana.</title>
        <authorList>
            <person name="Kemen E."/>
            <person name="Gardiner A."/>
            <person name="Schultz-Larsen T."/>
            <person name="Kemen A.C."/>
            <person name="Balmuth A.L."/>
            <person name="Robert-Seilaniantz A."/>
            <person name="Bailey K."/>
            <person name="Holub E."/>
            <person name="Studholme D.J."/>
            <person name="Maclean D."/>
            <person name="Jones J.D."/>
        </authorList>
    </citation>
    <scope>NUCLEOTIDE SEQUENCE</scope>
</reference>
<dbReference type="EMBL" id="FR824090">
    <property type="protein sequence ID" value="CCA18103.1"/>
    <property type="molecule type" value="Genomic_DNA"/>
</dbReference>
<organism evidence="1">
    <name type="scientific">Albugo laibachii Nc14</name>
    <dbReference type="NCBI Taxonomy" id="890382"/>
    <lineage>
        <taxon>Eukaryota</taxon>
        <taxon>Sar</taxon>
        <taxon>Stramenopiles</taxon>
        <taxon>Oomycota</taxon>
        <taxon>Peronosporomycetes</taxon>
        <taxon>Albuginales</taxon>
        <taxon>Albuginaceae</taxon>
        <taxon>Albugo</taxon>
    </lineage>
</organism>
<reference evidence="1" key="2">
    <citation type="submission" date="2011-02" db="EMBL/GenBank/DDBJ databases">
        <authorList>
            <person name="MacLean D."/>
        </authorList>
    </citation>
    <scope>NUCLEOTIDE SEQUENCE</scope>
</reference>
<evidence type="ECO:0000313" key="1">
    <source>
        <dbReference type="EMBL" id="CCA18103.1"/>
    </source>
</evidence>
<accession>F0WAD2</accession>
<protein>
    <submittedName>
        <fullName evidence="1">Uncharacterized protein AlNc14C45G3662</fullName>
    </submittedName>
</protein>
<dbReference type="HOGENOM" id="CLU_459019_0_0_1"/>
<sequence>MIKTTDGTLWEFACLFMRHKLPLHAIKCLEVICRSESQSDAIIKLKAHIFLAETYGSLVIENRDDNKFSDGETRKTDRCEECVSYAEKQLQRDARRGVKLSKEWKSRLYRAKYFSGSLSNKSSSASQLSNLCEAILECSTKNHKKEKIISVYQDFFHNALKEMLIRLYDAMLTQKTTKSAFESHLRCVLSKLDNVPDMKLQIWLMIVNYHLKISTSFGTSGEALEILDRTNQLISLTPASQQAEPSDWRKFQLYQRILSCFVLSSSGDYNQANNILRESKAILSSDNSVNRVWPVTDEFSTLVLELLEVSLLAKSNSILATKICADVIHRAQKATADSASRNKIAPGLLGIFFDLLHLYCELLFRQCRFSAVCLTIHQTLQIFLLYQPFLLKGSTYSYITSRIYTSIAKYLILIGCKSGAQTALKRVIECHLLPLDNYSDAYPEYWIEIWLEILDVATYDTMITREMQQNLNVTHSPATVPLTSALSKLADGILRLQRLKALIVNGQCSEWQAKYALFIARAQRWSGRQSDAVPPSYPAQSNQDRRTRISSLKDVLRNYDANSAETTAELSAMMGFELIQHGQLESGEAVLKNAIRISLHTKSLLLQILTLVGVHRLYDKKDDANAKLATKVKHEKKLSQFRRRVSEAIAETPRNEYLLKWVETDLKSN</sequence>
<proteinExistence type="predicted"/>
<gene>
    <name evidence="1" type="primary">AlNc14C45G3662</name>
    <name evidence="1" type="ORF">ALNC14_042460</name>
</gene>
<dbReference type="AlphaFoldDB" id="F0WAD2"/>
<name>F0WAD2_9STRA</name>